<dbReference type="PANTHER" id="PTHR21071">
    <property type="entry name" value="UDP-N-ACETYLENOLPYRUVOYLGLUCOSAMINE REDUCTASE"/>
    <property type="match status" value="1"/>
</dbReference>
<evidence type="ECO:0000256" key="13">
    <source>
        <dbReference type="ARBA" id="ARBA00023306"/>
    </source>
</evidence>
<evidence type="ECO:0000256" key="1">
    <source>
        <dbReference type="ARBA" id="ARBA00001974"/>
    </source>
</evidence>
<keyword evidence="8 16" id="KW-0274">FAD</keyword>
<dbReference type="Pfam" id="PF01565">
    <property type="entry name" value="FAD_binding_4"/>
    <property type="match status" value="1"/>
</dbReference>
<evidence type="ECO:0000313" key="19">
    <source>
        <dbReference type="Proteomes" id="UP000178249"/>
    </source>
</evidence>
<dbReference type="GO" id="GO:0051301">
    <property type="term" value="P:cell division"/>
    <property type="evidence" value="ECO:0007669"/>
    <property type="project" value="UniProtKB-KW"/>
</dbReference>
<dbReference type="PANTHER" id="PTHR21071:SF4">
    <property type="entry name" value="UDP-N-ACETYLENOLPYRUVOYLGLUCOSAMINE REDUCTASE"/>
    <property type="match status" value="1"/>
</dbReference>
<dbReference type="InterPro" id="IPR036318">
    <property type="entry name" value="FAD-bd_PCMH-like_sf"/>
</dbReference>
<evidence type="ECO:0000313" key="18">
    <source>
        <dbReference type="EMBL" id="OGG42981.1"/>
    </source>
</evidence>
<dbReference type="InterPro" id="IPR016166">
    <property type="entry name" value="FAD-bd_PCMH"/>
</dbReference>
<feature type="active site" evidence="16">
    <location>
        <position position="164"/>
    </location>
</feature>
<comment type="function">
    <text evidence="2 16">Cell wall formation.</text>
</comment>
<sequence length="343" mass="37681">MTIEENVPLSMVTTFRTGGPARFLITLDDVREIPDAVLVAEKEKLPIIPLGGGSNILAPDVGVPAVFIRLQTHRVSVEEKKEIAQVTSDAGVTWDTLVARAVQKGWWGIENLSAIPGTVGAAAVQNIGAYGAALSDTVHTVDVYDIRDRVFKTFPASECCFGYRTSIFKQDTDRYIVTALVFHLSKEARPNLSYKDLATRFAGQNDVSLADIREAVIAIRQGKFPPLSQFGTAGSFFLNPIITSADSVKIKERFPGMPLFPLPEGGVKVPLAWILDHVLNLKGRREGKAFLWEQQPLVIATEYGAAEHEIVALAQSVAHEVFEKTEIQIIPEVRILRENIISH</sequence>
<evidence type="ECO:0000256" key="4">
    <source>
        <dbReference type="ARBA" id="ARBA00004752"/>
    </source>
</evidence>
<evidence type="ECO:0000256" key="12">
    <source>
        <dbReference type="ARBA" id="ARBA00023002"/>
    </source>
</evidence>
<dbReference type="EMBL" id="MFKP01000060">
    <property type="protein sequence ID" value="OGG42981.1"/>
    <property type="molecule type" value="Genomic_DNA"/>
</dbReference>
<evidence type="ECO:0000256" key="16">
    <source>
        <dbReference type="HAMAP-Rule" id="MF_00037"/>
    </source>
</evidence>
<keyword evidence="6 16" id="KW-0132">Cell division</keyword>
<keyword evidence="10 16" id="KW-0133">Cell shape</keyword>
<dbReference type="InterPro" id="IPR003170">
    <property type="entry name" value="MurB"/>
</dbReference>
<evidence type="ECO:0000256" key="15">
    <source>
        <dbReference type="ARBA" id="ARBA00048914"/>
    </source>
</evidence>
<dbReference type="GO" id="GO:0071555">
    <property type="term" value="P:cell wall organization"/>
    <property type="evidence" value="ECO:0007669"/>
    <property type="project" value="UniProtKB-KW"/>
</dbReference>
<name>A0A1F6C1D9_9BACT</name>
<protein>
    <recommendedName>
        <fullName evidence="16">UDP-N-acetylenolpyruvoylglucosamine reductase</fullName>
        <ecNumber evidence="16">1.3.1.98</ecNumber>
    </recommendedName>
    <alternativeName>
        <fullName evidence="16">UDP-N-acetylmuramate dehydrogenase</fullName>
    </alternativeName>
</protein>
<evidence type="ECO:0000256" key="2">
    <source>
        <dbReference type="ARBA" id="ARBA00003921"/>
    </source>
</evidence>
<dbReference type="GO" id="GO:0071949">
    <property type="term" value="F:FAD binding"/>
    <property type="evidence" value="ECO:0007669"/>
    <property type="project" value="InterPro"/>
</dbReference>
<dbReference type="UniPathway" id="UPA00219"/>
<keyword evidence="14 16" id="KW-0961">Cell wall biogenesis/degradation</keyword>
<comment type="catalytic activity">
    <reaction evidence="15 16">
        <text>UDP-N-acetyl-alpha-D-muramate + NADP(+) = UDP-N-acetyl-3-O-(1-carboxyvinyl)-alpha-D-glucosamine + NADPH + H(+)</text>
        <dbReference type="Rhea" id="RHEA:12248"/>
        <dbReference type="ChEBI" id="CHEBI:15378"/>
        <dbReference type="ChEBI" id="CHEBI:57783"/>
        <dbReference type="ChEBI" id="CHEBI:58349"/>
        <dbReference type="ChEBI" id="CHEBI:68483"/>
        <dbReference type="ChEBI" id="CHEBI:70757"/>
        <dbReference type="EC" id="1.3.1.98"/>
    </reaction>
</comment>
<evidence type="ECO:0000256" key="3">
    <source>
        <dbReference type="ARBA" id="ARBA00004496"/>
    </source>
</evidence>
<feature type="active site" description="Proton donor" evidence="16">
    <location>
        <position position="235"/>
    </location>
</feature>
<dbReference type="Gene3D" id="3.90.78.10">
    <property type="entry name" value="UDP-N-acetylenolpyruvoylglucosamine reductase, C-terminal domain"/>
    <property type="match status" value="1"/>
</dbReference>
<dbReference type="InterPro" id="IPR036635">
    <property type="entry name" value="MurB_C_sf"/>
</dbReference>
<dbReference type="InterPro" id="IPR016169">
    <property type="entry name" value="FAD-bd_PCMH_sub2"/>
</dbReference>
<evidence type="ECO:0000256" key="10">
    <source>
        <dbReference type="ARBA" id="ARBA00022960"/>
    </source>
</evidence>
<reference evidence="18 19" key="1">
    <citation type="journal article" date="2016" name="Nat. Commun.">
        <title>Thousands of microbial genomes shed light on interconnected biogeochemical processes in an aquifer system.</title>
        <authorList>
            <person name="Anantharaman K."/>
            <person name="Brown C.T."/>
            <person name="Hug L.A."/>
            <person name="Sharon I."/>
            <person name="Castelle C.J."/>
            <person name="Probst A.J."/>
            <person name="Thomas B.C."/>
            <person name="Singh A."/>
            <person name="Wilkins M.J."/>
            <person name="Karaoz U."/>
            <person name="Brodie E.L."/>
            <person name="Williams K.H."/>
            <person name="Hubbard S.S."/>
            <person name="Banfield J.F."/>
        </authorList>
    </citation>
    <scope>NUCLEOTIDE SEQUENCE [LARGE SCALE GENOMIC DNA]</scope>
</reference>
<dbReference type="SUPFAM" id="SSF56194">
    <property type="entry name" value="Uridine diphospho-N-Acetylenolpyruvylglucosamine reductase, MurB, C-terminal domain"/>
    <property type="match status" value="1"/>
</dbReference>
<dbReference type="InterPro" id="IPR011601">
    <property type="entry name" value="MurB_C"/>
</dbReference>
<evidence type="ECO:0000256" key="8">
    <source>
        <dbReference type="ARBA" id="ARBA00022827"/>
    </source>
</evidence>
<dbReference type="AlphaFoldDB" id="A0A1F6C1D9"/>
<dbReference type="InterPro" id="IPR006094">
    <property type="entry name" value="Oxid_FAD_bind_N"/>
</dbReference>
<dbReference type="GO" id="GO:0009252">
    <property type="term" value="P:peptidoglycan biosynthetic process"/>
    <property type="evidence" value="ECO:0007669"/>
    <property type="project" value="UniProtKB-UniRule"/>
</dbReference>
<proteinExistence type="inferred from homology"/>
<comment type="cofactor">
    <cofactor evidence="1 16">
        <name>FAD</name>
        <dbReference type="ChEBI" id="CHEBI:57692"/>
    </cofactor>
</comment>
<dbReference type="GO" id="GO:0008762">
    <property type="term" value="F:UDP-N-acetylmuramate dehydrogenase activity"/>
    <property type="evidence" value="ECO:0007669"/>
    <property type="project" value="UniProtKB-UniRule"/>
</dbReference>
<keyword evidence="11 16" id="KW-0573">Peptidoglycan synthesis</keyword>
<dbReference type="InterPro" id="IPR016167">
    <property type="entry name" value="FAD-bd_PCMH_sub1"/>
</dbReference>
<dbReference type="EC" id="1.3.1.98" evidence="16"/>
<evidence type="ECO:0000256" key="9">
    <source>
        <dbReference type="ARBA" id="ARBA00022857"/>
    </source>
</evidence>
<dbReference type="NCBIfam" id="TIGR00179">
    <property type="entry name" value="murB"/>
    <property type="match status" value="1"/>
</dbReference>
<keyword evidence="7 16" id="KW-0285">Flavoprotein</keyword>
<comment type="caution">
    <text evidence="18">The sequence shown here is derived from an EMBL/GenBank/DDBJ whole genome shotgun (WGS) entry which is preliminary data.</text>
</comment>
<keyword evidence="12 16" id="KW-0560">Oxidoreductase</keyword>
<dbReference type="Gene3D" id="3.30.43.10">
    <property type="entry name" value="Uridine Diphospho-n-acetylenolpyruvylglucosamine Reductase, domain 2"/>
    <property type="match status" value="1"/>
</dbReference>
<evidence type="ECO:0000256" key="5">
    <source>
        <dbReference type="ARBA" id="ARBA00022490"/>
    </source>
</evidence>
<dbReference type="GO" id="GO:0005829">
    <property type="term" value="C:cytosol"/>
    <property type="evidence" value="ECO:0007669"/>
    <property type="project" value="TreeGrafter"/>
</dbReference>
<accession>A0A1F6C1D9</accession>
<comment type="pathway">
    <text evidence="4 16">Cell wall biogenesis; peptidoglycan biosynthesis.</text>
</comment>
<dbReference type="GO" id="GO:0008360">
    <property type="term" value="P:regulation of cell shape"/>
    <property type="evidence" value="ECO:0007669"/>
    <property type="project" value="UniProtKB-KW"/>
</dbReference>
<dbReference type="PROSITE" id="PS51387">
    <property type="entry name" value="FAD_PCMH"/>
    <property type="match status" value="1"/>
</dbReference>
<dbReference type="Pfam" id="PF02873">
    <property type="entry name" value="MurB_C"/>
    <property type="match status" value="1"/>
</dbReference>
<evidence type="ECO:0000256" key="6">
    <source>
        <dbReference type="ARBA" id="ARBA00022618"/>
    </source>
</evidence>
<feature type="domain" description="FAD-binding PCMH-type" evidence="17">
    <location>
        <begin position="16"/>
        <end position="187"/>
    </location>
</feature>
<evidence type="ECO:0000256" key="11">
    <source>
        <dbReference type="ARBA" id="ARBA00022984"/>
    </source>
</evidence>
<gene>
    <name evidence="16" type="primary">murB</name>
    <name evidence="18" type="ORF">A2841_00295</name>
</gene>
<keyword evidence="13 16" id="KW-0131">Cell cycle</keyword>
<dbReference type="Proteomes" id="UP000178249">
    <property type="component" value="Unassembled WGS sequence"/>
</dbReference>
<dbReference type="HAMAP" id="MF_00037">
    <property type="entry name" value="MurB"/>
    <property type="match status" value="1"/>
</dbReference>
<evidence type="ECO:0000256" key="14">
    <source>
        <dbReference type="ARBA" id="ARBA00023316"/>
    </source>
</evidence>
<feature type="active site" evidence="16">
    <location>
        <position position="332"/>
    </location>
</feature>
<keyword evidence="9 16" id="KW-0521">NADP</keyword>
<dbReference type="NCBIfam" id="NF010478">
    <property type="entry name" value="PRK13903.1"/>
    <property type="match status" value="1"/>
</dbReference>
<evidence type="ECO:0000259" key="17">
    <source>
        <dbReference type="PROSITE" id="PS51387"/>
    </source>
</evidence>
<dbReference type="NCBIfam" id="NF000755">
    <property type="entry name" value="PRK00046.1"/>
    <property type="match status" value="1"/>
</dbReference>
<keyword evidence="5 16" id="KW-0963">Cytoplasm</keyword>
<evidence type="ECO:0000256" key="7">
    <source>
        <dbReference type="ARBA" id="ARBA00022630"/>
    </source>
</evidence>
<comment type="similarity">
    <text evidence="16">Belongs to the MurB family.</text>
</comment>
<dbReference type="Gene3D" id="3.30.465.10">
    <property type="match status" value="1"/>
</dbReference>
<comment type="subcellular location">
    <subcellularLocation>
        <location evidence="3 16">Cytoplasm</location>
    </subcellularLocation>
</comment>
<organism evidence="18 19">
    <name type="scientific">Candidatus Kaiserbacteria bacterium RIFCSPHIGHO2_01_FULL_48_10</name>
    <dbReference type="NCBI Taxonomy" id="1798476"/>
    <lineage>
        <taxon>Bacteria</taxon>
        <taxon>Candidatus Kaiseribacteriota</taxon>
    </lineage>
</organism>
<dbReference type="SUPFAM" id="SSF56176">
    <property type="entry name" value="FAD-binding/transporter-associated domain-like"/>
    <property type="match status" value="1"/>
</dbReference>